<reference evidence="1" key="1">
    <citation type="submission" date="2022-06" db="EMBL/GenBank/DDBJ databases">
        <title>Fusarium solani species complex genomes reveal bases of compartmentalisation and animal pathogenesis.</title>
        <authorList>
            <person name="Tsai I.J."/>
        </authorList>
    </citation>
    <scope>NUCLEOTIDE SEQUENCE</scope>
    <source>
        <strain evidence="1">Fu6.1</strain>
    </source>
</reference>
<dbReference type="Proteomes" id="UP001065298">
    <property type="component" value="Chromosome 10"/>
</dbReference>
<evidence type="ECO:0000313" key="1">
    <source>
        <dbReference type="EMBL" id="KAI8655107.1"/>
    </source>
</evidence>
<evidence type="ECO:0000313" key="2">
    <source>
        <dbReference type="Proteomes" id="UP001065298"/>
    </source>
</evidence>
<dbReference type="EMBL" id="CM046512">
    <property type="protein sequence ID" value="KAI8655107.1"/>
    <property type="molecule type" value="Genomic_DNA"/>
</dbReference>
<comment type="caution">
    <text evidence="1">The sequence shown here is derived from an EMBL/GenBank/DDBJ whole genome shotgun (WGS) entry which is preliminary data.</text>
</comment>
<organism evidence="1 2">
    <name type="scientific">Fusarium keratoplasticum</name>
    <dbReference type="NCBI Taxonomy" id="1328300"/>
    <lineage>
        <taxon>Eukaryota</taxon>
        <taxon>Fungi</taxon>
        <taxon>Dikarya</taxon>
        <taxon>Ascomycota</taxon>
        <taxon>Pezizomycotina</taxon>
        <taxon>Sordariomycetes</taxon>
        <taxon>Hypocreomycetidae</taxon>
        <taxon>Hypocreales</taxon>
        <taxon>Nectriaceae</taxon>
        <taxon>Fusarium</taxon>
        <taxon>Fusarium solani species complex</taxon>
    </lineage>
</organism>
<sequence>MAPIGLDKLAPELIELLVKNAFDTNKEHMEKGYDVPATTKFYTSPEKDAKLERFQVWRDLLNLAATCKYLRRVAAPLRNNLDGIAVALSHGADPHIGDRTTAVSWTFGDHIGRKDWKALNLED</sequence>
<accession>A0ACC0QKV5</accession>
<protein>
    <submittedName>
        <fullName evidence="1">Uncharacterized protein</fullName>
    </submittedName>
</protein>
<name>A0ACC0QKV5_9HYPO</name>
<gene>
    <name evidence="1" type="ORF">NCS57_01258400</name>
</gene>
<keyword evidence="2" id="KW-1185">Reference proteome</keyword>
<proteinExistence type="predicted"/>